<reference evidence="2" key="1">
    <citation type="submission" date="2018-12" db="EMBL/GenBank/DDBJ databases">
        <title>Tengunoibacter tsumagoiensis gen. nov., sp. nov., Dictyobacter kobayashii sp. nov., D. alpinus sp. nov., and D. joshuensis sp. nov. and description of Dictyobacteraceae fam. nov. within the order Ktedonobacterales isolated from Tengu-no-mugimeshi.</title>
        <authorList>
            <person name="Wang C.M."/>
            <person name="Zheng Y."/>
            <person name="Sakai Y."/>
            <person name="Toyoda A."/>
            <person name="Minakuchi Y."/>
            <person name="Abe K."/>
            <person name="Yokota A."/>
            <person name="Yabe S."/>
        </authorList>
    </citation>
    <scope>NUCLEOTIDE SEQUENCE [LARGE SCALE GENOMIC DNA]</scope>
    <source>
        <strain evidence="2">Uno11</strain>
    </source>
</reference>
<proteinExistence type="predicted"/>
<organism evidence="1 2">
    <name type="scientific">Dictyobacter kobayashii</name>
    <dbReference type="NCBI Taxonomy" id="2014872"/>
    <lineage>
        <taxon>Bacteria</taxon>
        <taxon>Bacillati</taxon>
        <taxon>Chloroflexota</taxon>
        <taxon>Ktedonobacteria</taxon>
        <taxon>Ktedonobacterales</taxon>
        <taxon>Dictyobacteraceae</taxon>
        <taxon>Dictyobacter</taxon>
    </lineage>
</organism>
<evidence type="ECO:0000313" key="2">
    <source>
        <dbReference type="Proteomes" id="UP000287188"/>
    </source>
</evidence>
<dbReference type="AlphaFoldDB" id="A0A402AS53"/>
<gene>
    <name evidence="1" type="ORF">KDK_57260</name>
</gene>
<dbReference type="EMBL" id="BIFS01000001">
    <property type="protein sequence ID" value="GCE21926.1"/>
    <property type="molecule type" value="Genomic_DNA"/>
</dbReference>
<name>A0A402AS53_9CHLR</name>
<keyword evidence="2" id="KW-1185">Reference proteome</keyword>
<accession>A0A402AS53</accession>
<protein>
    <submittedName>
        <fullName evidence="1">Uncharacterized protein</fullName>
    </submittedName>
</protein>
<sequence length="100" mass="11432">MENYQRTSNSYLNTVINTFTQGLRALPTDVVTRVKNFLIEYLGKPEQPVPFGGRERDLRHLDEWLEDPQAPPYLLLAAQQAVENPHYFCTGANNYSSDVS</sequence>
<dbReference type="Proteomes" id="UP000287188">
    <property type="component" value="Unassembled WGS sequence"/>
</dbReference>
<dbReference type="RefSeq" id="WP_126553908.1">
    <property type="nucleotide sequence ID" value="NZ_BIFS01000001.1"/>
</dbReference>
<dbReference type="OrthoDB" id="3218567at2"/>
<evidence type="ECO:0000313" key="1">
    <source>
        <dbReference type="EMBL" id="GCE21926.1"/>
    </source>
</evidence>
<comment type="caution">
    <text evidence="1">The sequence shown here is derived from an EMBL/GenBank/DDBJ whole genome shotgun (WGS) entry which is preliminary data.</text>
</comment>